<keyword evidence="7 14" id="KW-0464">Manganese</keyword>
<dbReference type="PANTHER" id="PTHR11118:SF1">
    <property type="entry name" value="RNA-SPLICING LIGASE RTCB HOMOLOG"/>
    <property type="match status" value="1"/>
</dbReference>
<comment type="catalytic activity">
    <reaction evidence="10">
        <text>a 3'-end 3'-phospho-ribonucleotide-RNA + a 5'-end dephospho-ribonucleoside-RNA + GTP = a ribonucleotidyl-ribonucleotide-RNA + GMP + diphosphate</text>
        <dbReference type="Rhea" id="RHEA:68076"/>
        <dbReference type="Rhea" id="RHEA-COMP:10463"/>
        <dbReference type="Rhea" id="RHEA-COMP:13936"/>
        <dbReference type="Rhea" id="RHEA-COMP:17355"/>
        <dbReference type="ChEBI" id="CHEBI:33019"/>
        <dbReference type="ChEBI" id="CHEBI:37565"/>
        <dbReference type="ChEBI" id="CHEBI:58115"/>
        <dbReference type="ChEBI" id="CHEBI:83062"/>
        <dbReference type="ChEBI" id="CHEBI:138284"/>
        <dbReference type="ChEBI" id="CHEBI:173118"/>
        <dbReference type="EC" id="6.5.1.8"/>
    </reaction>
</comment>
<evidence type="ECO:0000256" key="8">
    <source>
        <dbReference type="ARBA" id="ARBA00033766"/>
    </source>
</evidence>
<feature type="binding site" evidence="14">
    <location>
        <position position="232"/>
    </location>
    <ligand>
        <name>Mn(2+)</name>
        <dbReference type="ChEBI" id="CHEBI:29035"/>
        <label>1</label>
    </ligand>
</feature>
<comment type="catalytic activity">
    <reaction evidence="11">
        <text>a 3'-end 2',3'-cyclophospho-ribonucleotide-RNA + a 5'-end dephospho-ribonucleoside-RNA + GTP + H2O = a ribonucleotidyl-ribonucleotide-RNA + GMP + diphosphate + H(+)</text>
        <dbReference type="Rhea" id="RHEA:68080"/>
        <dbReference type="Rhea" id="RHEA-COMP:10464"/>
        <dbReference type="Rhea" id="RHEA-COMP:13936"/>
        <dbReference type="Rhea" id="RHEA-COMP:17355"/>
        <dbReference type="ChEBI" id="CHEBI:15377"/>
        <dbReference type="ChEBI" id="CHEBI:15378"/>
        <dbReference type="ChEBI" id="CHEBI:33019"/>
        <dbReference type="ChEBI" id="CHEBI:37565"/>
        <dbReference type="ChEBI" id="CHEBI:58115"/>
        <dbReference type="ChEBI" id="CHEBI:83064"/>
        <dbReference type="ChEBI" id="CHEBI:138284"/>
        <dbReference type="ChEBI" id="CHEBI:173118"/>
        <dbReference type="EC" id="6.5.1.8"/>
    </reaction>
</comment>
<feature type="binding site" evidence="14">
    <location>
        <position position="358"/>
    </location>
    <ligand>
        <name>Mn(2+)</name>
        <dbReference type="ChEBI" id="CHEBI:29035"/>
        <label>2</label>
    </ligand>
</feature>
<dbReference type="EC" id="6.5.1.-" evidence="15"/>
<comment type="function">
    <text evidence="9">Essential for tRNA splicing and maturation. Acts by directly joining spliced tRNA halves to mature-sized tRNAs. Joins RNA with 2',3'-cyclic-phosphate or 3'-phosphate ends to RNA with 5'-hydroxy ends.</text>
</comment>
<dbReference type="Pfam" id="PF01139">
    <property type="entry name" value="RtcB"/>
    <property type="match status" value="1"/>
</dbReference>
<dbReference type="KEGG" id="sjv:SJAV_22960"/>
<feature type="binding site" evidence="14">
    <location>
        <position position="264"/>
    </location>
    <ligand>
        <name>Mn(2+)</name>
        <dbReference type="ChEBI" id="CHEBI:29035"/>
        <label>2</label>
    </ligand>
</feature>
<reference evidence="16" key="1">
    <citation type="submission" date="2024-03" db="EMBL/GenBank/DDBJ databases">
        <title>Complete genome sequence of Sulfurisphaera javensis strain KD-1.</title>
        <authorList>
            <person name="Sakai H."/>
            <person name="Nur N."/>
            <person name="Suwanto A."/>
            <person name="Kurosawa N."/>
        </authorList>
    </citation>
    <scope>NUCLEOTIDE SEQUENCE</scope>
    <source>
        <strain evidence="16">KD-1</strain>
    </source>
</reference>
<feature type="binding site" evidence="13">
    <location>
        <begin position="231"/>
        <end position="235"/>
    </location>
    <ligand>
        <name>GMP</name>
        <dbReference type="ChEBI" id="CHEBI:58115"/>
    </ligand>
</feature>
<dbReference type="EMBL" id="AP031322">
    <property type="protein sequence ID" value="BFH74352.1"/>
    <property type="molecule type" value="Genomic_DNA"/>
</dbReference>
<gene>
    <name evidence="15" type="primary">rtcB</name>
    <name evidence="16" type="ORF">SJAV_22960</name>
</gene>
<evidence type="ECO:0000256" key="5">
    <source>
        <dbReference type="ARBA" id="ARBA00022741"/>
    </source>
</evidence>
<protein>
    <recommendedName>
        <fullName evidence="8 15">tRNA-splicing ligase RtcB</fullName>
        <ecNumber evidence="15">6.5.1.-</ecNumber>
    </recommendedName>
</protein>
<evidence type="ECO:0000256" key="2">
    <source>
        <dbReference type="ARBA" id="ARBA00011245"/>
    </source>
</evidence>
<evidence type="ECO:0000256" key="10">
    <source>
        <dbReference type="ARBA" id="ARBA00047746"/>
    </source>
</evidence>
<evidence type="ECO:0000256" key="7">
    <source>
        <dbReference type="ARBA" id="ARBA00023211"/>
    </source>
</evidence>
<feature type="binding site" evidence="13">
    <location>
        <position position="508"/>
    </location>
    <ligand>
        <name>GMP</name>
        <dbReference type="ChEBI" id="CHEBI:58115"/>
    </ligand>
</feature>
<dbReference type="FunFam" id="3.90.1860.10:FF:000001">
    <property type="entry name" value="tRNA-splicing ligase RtcB homolog"/>
    <property type="match status" value="1"/>
</dbReference>
<feature type="binding site" evidence="14">
    <location>
        <position position="124"/>
    </location>
    <ligand>
        <name>Mn(2+)</name>
        <dbReference type="ChEBI" id="CHEBI:29035"/>
        <label>1</label>
    </ligand>
</feature>
<evidence type="ECO:0000256" key="6">
    <source>
        <dbReference type="ARBA" id="ARBA00023134"/>
    </source>
</evidence>
<comment type="cofactor">
    <cofactor evidence="14 15">
        <name>Mn(2+)</name>
        <dbReference type="ChEBI" id="CHEBI:29035"/>
    </cofactor>
    <text evidence="14 15">Binds 2 manganese ions per subunit.</text>
</comment>
<dbReference type="GO" id="GO:0046872">
    <property type="term" value="F:metal ion binding"/>
    <property type="evidence" value="ECO:0007669"/>
    <property type="project" value="UniProtKB-UniRule"/>
</dbReference>
<organism evidence="16">
    <name type="scientific">Sulfurisphaera javensis</name>
    <dbReference type="NCBI Taxonomy" id="2049879"/>
    <lineage>
        <taxon>Archaea</taxon>
        <taxon>Thermoproteota</taxon>
        <taxon>Thermoprotei</taxon>
        <taxon>Sulfolobales</taxon>
        <taxon>Sulfolobaceae</taxon>
        <taxon>Sulfurisphaera</taxon>
    </lineage>
</organism>
<keyword evidence="3 15" id="KW-0436">Ligase</keyword>
<dbReference type="GO" id="GO:0006388">
    <property type="term" value="P:tRNA splicing, via endonucleolytic cleavage and ligation"/>
    <property type="evidence" value="ECO:0007669"/>
    <property type="project" value="UniProtKB-ARBA"/>
</dbReference>
<evidence type="ECO:0000256" key="9">
    <source>
        <dbReference type="ARBA" id="ARBA00045316"/>
    </source>
</evidence>
<dbReference type="InterPro" id="IPR001233">
    <property type="entry name" value="RtcB"/>
</dbReference>
<feature type="binding site" evidence="13">
    <location>
        <begin position="432"/>
        <end position="435"/>
    </location>
    <ligand>
        <name>GMP</name>
        <dbReference type="ChEBI" id="CHEBI:58115"/>
    </ligand>
</feature>
<name>A0AAT9GTZ8_9CREN</name>
<evidence type="ECO:0000256" key="14">
    <source>
        <dbReference type="PIRSR" id="PIRSR601233-3"/>
    </source>
</evidence>
<evidence type="ECO:0000256" key="13">
    <source>
        <dbReference type="PIRSR" id="PIRSR601233-2"/>
    </source>
</evidence>
<evidence type="ECO:0000256" key="11">
    <source>
        <dbReference type="ARBA" id="ARBA00049514"/>
    </source>
</evidence>
<dbReference type="GO" id="GO:0003972">
    <property type="term" value="F:RNA ligase (ATP) activity"/>
    <property type="evidence" value="ECO:0007669"/>
    <property type="project" value="TreeGrafter"/>
</dbReference>
<evidence type="ECO:0000256" key="15">
    <source>
        <dbReference type="RuleBase" id="RU371113"/>
    </source>
</evidence>
<comment type="similarity">
    <text evidence="1 15">Belongs to the RtcB family.</text>
</comment>
<keyword evidence="5 13" id="KW-0547">Nucleotide-binding</keyword>
<dbReference type="Gene3D" id="3.90.1860.10">
    <property type="entry name" value="tRNA-splicing ligase RtcB"/>
    <property type="match status" value="1"/>
</dbReference>
<accession>A0AAT9GTZ8</accession>
<evidence type="ECO:0000256" key="1">
    <source>
        <dbReference type="ARBA" id="ARBA00008071"/>
    </source>
</evidence>
<evidence type="ECO:0000256" key="4">
    <source>
        <dbReference type="ARBA" id="ARBA00022723"/>
    </source>
</evidence>
<dbReference type="PANTHER" id="PTHR11118">
    <property type="entry name" value="RNA-SPLICING LIGASE RTCB HOMOLOG"/>
    <property type="match status" value="1"/>
</dbReference>
<evidence type="ECO:0000313" key="16">
    <source>
        <dbReference type="EMBL" id="BFH74352.1"/>
    </source>
</evidence>
<comment type="subunit">
    <text evidence="2 15">Monomer.</text>
</comment>
<evidence type="ECO:0000256" key="3">
    <source>
        <dbReference type="ARBA" id="ARBA00022598"/>
    </source>
</evidence>
<feature type="binding site" evidence="13">
    <location>
        <begin position="407"/>
        <end position="410"/>
    </location>
    <ligand>
        <name>GMP</name>
        <dbReference type="ChEBI" id="CHEBI:58115"/>
    </ligand>
</feature>
<sequence length="509" mass="56406">MHHFSASAIVIIKTDLLTIHYIFSFGMSQVTIKRVGTYEWRIDKGTQQCMKVPVTVFADDVLIDKMKQDLTLKQAMNVACLQGVQESVYVLPDGHQGYGFPIGGIAATAIDEEGVVSPGGIGYDINCGVRLLRTNLDYKDVKDKLKDLVEEIYRNVPSGVGSEGKVKLTFQQLDNVLAEGVKWAVDNGYGWEKDMEHIEQHGSWDLADPSKVSPIAKQRGHTQLGTLGAGNHFLEIQVVDKIYDHEVAKALGITHEGQVTVMVHTGSRGLGHQVASDYLQIMERAMKKYNISVPDRELAAIPFNTREAQDYIHAMASAANFAWTNRQMIAHWVRESFGKVFHTDPEKLDLSIVYDVAHNIAKIEEYDIEGKRKKVLVHRKGATRAFPPGSPEIPADHRSIGQVVLIPGSMGTASYVMVGIPEGRRTWYTAPHGAGRWMSREAAVRNYPVNSVVQNLEQKGIVIRAATRRVVSEEAPGAYKDVDRVAKVAHEVKIAKLVVRLRPIGVTKG</sequence>
<keyword evidence="4 14" id="KW-0479">Metal-binding</keyword>
<feature type="active site" description="GMP-histidine intermediate" evidence="12">
    <location>
        <position position="432"/>
    </location>
</feature>
<feature type="binding site" evidence="13">
    <location>
        <begin position="358"/>
        <end position="359"/>
    </location>
    <ligand>
        <name>GMP</name>
        <dbReference type="ChEBI" id="CHEBI:58115"/>
    </ligand>
</feature>
<dbReference type="SUPFAM" id="SSF103365">
    <property type="entry name" value="Hypothetical protein PH1602"/>
    <property type="match status" value="1"/>
</dbReference>
<keyword evidence="6 13" id="KW-0342">GTP-binding</keyword>
<proteinExistence type="inferred from homology"/>
<dbReference type="AlphaFoldDB" id="A0AAT9GTZ8"/>
<dbReference type="InterPro" id="IPR036025">
    <property type="entry name" value="RtcB-like_sf"/>
</dbReference>
<dbReference type="GO" id="GO:0170057">
    <property type="term" value="F:RNA ligase (GTP) activity"/>
    <property type="evidence" value="ECO:0007669"/>
    <property type="project" value="UniProtKB-EC"/>
</dbReference>
<evidence type="ECO:0000256" key="12">
    <source>
        <dbReference type="PIRSR" id="PIRSR601233-1"/>
    </source>
</evidence>
<dbReference type="GO" id="GO:0005525">
    <property type="term" value="F:GTP binding"/>
    <property type="evidence" value="ECO:0007669"/>
    <property type="project" value="UniProtKB-KW"/>
</dbReference>
<feature type="binding site" evidence="13">
    <location>
        <position position="414"/>
    </location>
    <ligand>
        <name>GMP</name>
        <dbReference type="ChEBI" id="CHEBI:58115"/>
    </ligand>
</feature>